<evidence type="ECO:0000313" key="2">
    <source>
        <dbReference type="EMBL" id="GAA0927309.1"/>
    </source>
</evidence>
<comment type="caution">
    <text evidence="2">The sequence shown here is derived from an EMBL/GenBank/DDBJ whole genome shotgun (WGS) entry which is preliminary data.</text>
</comment>
<accession>A0ABP3ZX73</accession>
<dbReference type="Proteomes" id="UP001501578">
    <property type="component" value="Unassembled WGS sequence"/>
</dbReference>
<organism evidence="2 3">
    <name type="scientific">Nonomuraea longicatena</name>
    <dbReference type="NCBI Taxonomy" id="83682"/>
    <lineage>
        <taxon>Bacteria</taxon>
        <taxon>Bacillati</taxon>
        <taxon>Actinomycetota</taxon>
        <taxon>Actinomycetes</taxon>
        <taxon>Streptosporangiales</taxon>
        <taxon>Streptosporangiaceae</taxon>
        <taxon>Nonomuraea</taxon>
    </lineage>
</organism>
<evidence type="ECO:0000259" key="1">
    <source>
        <dbReference type="Pfam" id="PF14024"/>
    </source>
</evidence>
<keyword evidence="3" id="KW-1185">Reference proteome</keyword>
<protein>
    <recommendedName>
        <fullName evidence="1">DUF4240 domain-containing protein</fullName>
    </recommendedName>
</protein>
<gene>
    <name evidence="2" type="ORF">GCM10009560_29810</name>
</gene>
<dbReference type="InterPro" id="IPR025334">
    <property type="entry name" value="DUF4240"/>
</dbReference>
<name>A0ABP3ZX73_9ACTN</name>
<proteinExistence type="predicted"/>
<dbReference type="EMBL" id="BAAAHQ010000013">
    <property type="protein sequence ID" value="GAA0927309.1"/>
    <property type="molecule type" value="Genomic_DNA"/>
</dbReference>
<dbReference type="Pfam" id="PF14024">
    <property type="entry name" value="DUF4240"/>
    <property type="match status" value="1"/>
</dbReference>
<reference evidence="3" key="1">
    <citation type="journal article" date="2019" name="Int. J. Syst. Evol. Microbiol.">
        <title>The Global Catalogue of Microorganisms (GCM) 10K type strain sequencing project: providing services to taxonomists for standard genome sequencing and annotation.</title>
        <authorList>
            <consortium name="The Broad Institute Genomics Platform"/>
            <consortium name="The Broad Institute Genome Sequencing Center for Infectious Disease"/>
            <person name="Wu L."/>
            <person name="Ma J."/>
        </authorList>
    </citation>
    <scope>NUCLEOTIDE SEQUENCE [LARGE SCALE GENOMIC DNA]</scope>
    <source>
        <strain evidence="3">JCM 11136</strain>
    </source>
</reference>
<evidence type="ECO:0000313" key="3">
    <source>
        <dbReference type="Proteomes" id="UP001501578"/>
    </source>
</evidence>
<dbReference type="RefSeq" id="WP_343950431.1">
    <property type="nucleotide sequence ID" value="NZ_BAAAHQ010000013.1"/>
</dbReference>
<feature type="domain" description="DUF4240" evidence="1">
    <location>
        <begin position="1"/>
        <end position="106"/>
    </location>
</feature>
<sequence>MDLDGFWELVERSAEETGSRSARLEWLARRLSALPAEEIVDYECWFTRCADRACTWDVYAACWAVNSSWSSDGYEYFVRWLISLGRADFEKIVTCPDLVFELPQIRHVVELKRTYAHKRTTWSADGGFRLDRVTHTRRQRVPDEVYPEFEAFAYVPYEVYEARGLDPADLYEAVAARGVYSKFPFLSNYAHPDGERWDYGDETEFRRRLPRIARQLGMFDISPDPSEKERGALEITMCPPLG</sequence>